<protein>
    <submittedName>
        <fullName evidence="2">Uncharacterized protein</fullName>
    </submittedName>
</protein>
<dbReference type="RefSeq" id="XP_060324772.1">
    <property type="nucleotide sequence ID" value="XM_060470122.1"/>
</dbReference>
<organism evidence="2 3">
    <name type="scientific">Armillaria tabescens</name>
    <name type="common">Ringless honey mushroom</name>
    <name type="synonym">Agaricus tabescens</name>
    <dbReference type="NCBI Taxonomy" id="1929756"/>
    <lineage>
        <taxon>Eukaryota</taxon>
        <taxon>Fungi</taxon>
        <taxon>Dikarya</taxon>
        <taxon>Basidiomycota</taxon>
        <taxon>Agaricomycotina</taxon>
        <taxon>Agaricomycetes</taxon>
        <taxon>Agaricomycetidae</taxon>
        <taxon>Agaricales</taxon>
        <taxon>Marasmiineae</taxon>
        <taxon>Physalacriaceae</taxon>
        <taxon>Desarmillaria</taxon>
    </lineage>
</organism>
<name>A0AA39JIY9_ARMTA</name>
<reference evidence="2" key="1">
    <citation type="submission" date="2023-06" db="EMBL/GenBank/DDBJ databases">
        <authorList>
            <consortium name="Lawrence Berkeley National Laboratory"/>
            <person name="Ahrendt S."/>
            <person name="Sahu N."/>
            <person name="Indic B."/>
            <person name="Wong-Bajracharya J."/>
            <person name="Merenyi Z."/>
            <person name="Ke H.-M."/>
            <person name="Monk M."/>
            <person name="Kocsube S."/>
            <person name="Drula E."/>
            <person name="Lipzen A."/>
            <person name="Balint B."/>
            <person name="Henrissat B."/>
            <person name="Andreopoulos B."/>
            <person name="Martin F.M."/>
            <person name="Harder C.B."/>
            <person name="Rigling D."/>
            <person name="Ford K.L."/>
            <person name="Foster G.D."/>
            <person name="Pangilinan J."/>
            <person name="Papanicolaou A."/>
            <person name="Barry K."/>
            <person name="LaButti K."/>
            <person name="Viragh M."/>
            <person name="Koriabine M."/>
            <person name="Yan M."/>
            <person name="Riley R."/>
            <person name="Champramary S."/>
            <person name="Plett K.L."/>
            <person name="Tsai I.J."/>
            <person name="Slot J."/>
            <person name="Sipos G."/>
            <person name="Plett J."/>
            <person name="Nagy L.G."/>
            <person name="Grigoriev I.V."/>
        </authorList>
    </citation>
    <scope>NUCLEOTIDE SEQUENCE</scope>
    <source>
        <strain evidence="2">CCBAS 213</strain>
    </source>
</reference>
<sequence>MTLGNPGTTVPAPSVLPEANPHYFSALVARDAYSGTEVEGILPLVVVALVRERTEALFEEAYDFRITRYDWIHHFSRGEDSRPYHSTAPKNPPSGQVTASQVRGVRLVLTFRKRRASLVGGGTLPFAVMCGAIPRIDCTPPEANSRCFLASSSLVASRDAYSDIEAMINHSVGQEHCITDADEWSFLSSLNTTNPRKNQNSVVNRIRGEREPVMNNSNHFLGIPMTVVLLWGIRNATSGEERHLVLAVEGMKLSGMMKLRKTPEEASRRTGEDAVYVVEQFACENDTVSDTIITNGEEEEEQRPRKSIATAVVERGGGHKLKMDLPIFNP</sequence>
<dbReference type="GeneID" id="85353670"/>
<keyword evidence="3" id="KW-1185">Reference proteome</keyword>
<dbReference type="Proteomes" id="UP001175211">
    <property type="component" value="Unassembled WGS sequence"/>
</dbReference>
<evidence type="ECO:0000313" key="3">
    <source>
        <dbReference type="Proteomes" id="UP001175211"/>
    </source>
</evidence>
<dbReference type="AlphaFoldDB" id="A0AA39JIY9"/>
<evidence type="ECO:0000256" key="1">
    <source>
        <dbReference type="SAM" id="MobiDB-lite"/>
    </source>
</evidence>
<comment type="caution">
    <text evidence="2">The sequence shown here is derived from an EMBL/GenBank/DDBJ whole genome shotgun (WGS) entry which is preliminary data.</text>
</comment>
<gene>
    <name evidence="2" type="ORF">EV420DRAFT_1484872</name>
</gene>
<dbReference type="EMBL" id="JAUEPS010000057">
    <property type="protein sequence ID" value="KAK0443647.1"/>
    <property type="molecule type" value="Genomic_DNA"/>
</dbReference>
<feature type="region of interest" description="Disordered" evidence="1">
    <location>
        <begin position="80"/>
        <end position="99"/>
    </location>
</feature>
<accession>A0AA39JIY9</accession>
<evidence type="ECO:0000313" key="2">
    <source>
        <dbReference type="EMBL" id="KAK0443647.1"/>
    </source>
</evidence>
<proteinExistence type="predicted"/>